<dbReference type="SMART" id="SM00869">
    <property type="entry name" value="Autotransporter"/>
    <property type="match status" value="1"/>
</dbReference>
<dbReference type="AlphaFoldDB" id="A0A0N0GPV3"/>
<proteinExistence type="predicted"/>
<evidence type="ECO:0000313" key="5">
    <source>
        <dbReference type="Proteomes" id="UP000037939"/>
    </source>
</evidence>
<dbReference type="InterPro" id="IPR013425">
    <property type="entry name" value="Autotrns_rpt"/>
</dbReference>
<gene>
    <name evidence="4" type="ORF">WG78_05875</name>
</gene>
<dbReference type="OrthoDB" id="5760545at2"/>
<feature type="domain" description="Autotransporter" evidence="3">
    <location>
        <begin position="949"/>
        <end position="1221"/>
    </location>
</feature>
<dbReference type="Pfam" id="PF03797">
    <property type="entry name" value="Autotransporter"/>
    <property type="match status" value="1"/>
</dbReference>
<dbReference type="EC" id="3.4.21.-" evidence="4"/>
<feature type="chain" id="PRO_5005849745" evidence="2">
    <location>
        <begin position="35"/>
        <end position="1221"/>
    </location>
</feature>
<dbReference type="Proteomes" id="UP000037939">
    <property type="component" value="Unassembled WGS sequence"/>
</dbReference>
<evidence type="ECO:0000256" key="2">
    <source>
        <dbReference type="SAM" id="SignalP"/>
    </source>
</evidence>
<dbReference type="InterPro" id="IPR012332">
    <property type="entry name" value="Autotransporter_pectin_lyase_C"/>
</dbReference>
<feature type="signal peptide" evidence="2">
    <location>
        <begin position="1"/>
        <end position="34"/>
    </location>
</feature>
<evidence type="ECO:0000259" key="3">
    <source>
        <dbReference type="PROSITE" id="PS51208"/>
    </source>
</evidence>
<sequence>MPAKLPHTPPPYARTLIHIAVSGLLLYAAPRAHAADITINSPTPTVISGGSATYGTTVVGSSGVGTLHIDAAGVYSAGLAIVGSQAGSNGVITISGAGSQFAGNNQLTIGDVGTGTVNVQTGGQLIMNNGQAAFIGRNGGSGTLNVAGGSYASTGHLHIGWASSGVTNVSAGGTVNAEASYLGFNAGGNGQLNIADAGSSFSVNWLGVGLAGAGTVSVSRGGTLNSNFGQIGSGAFAGVGYGGTVGLSDAGSTWHVGNTLNVGQQSSGLLSISNGAAVTSAQTVIAASAASANSAALVTGSGSRLDAGNTLAIGQSAVGTLVLQQGATVNVGSGGTQLGSNAGARGTLVIGAAAGQAAVAAGTFNSSTITGGAGQGEIVFNHTDADYAMGSRISGNIAVNALAGHTTLTANNSWSGSTRIDSGATLQLGNGGSSGALTADVLDNGVLAFNRSDNASYAGSVSGSGALQQIGSGSTILTGNQRYSGGTTIAAGSLQIGDGGTSGSFVGNVLDNATLAFNRSDAIVFAGAISGSGVIAQSGVGTTVLTGVSSNAAGAIVAAGTLQIGDGGNAGVVSGNIRNDATLAFNRNDDQTYAGSISGVGQVVQAGKNTLTLAGNNSYSGGTLIAAGTLQGQAGSFGSGAIDNRAALVLQQDSNAELGNLLQGNGSVTKLGNGRLVINGQNSLSGATTVAAGELQVNGALAQSAITLQGGTRLSGVGSVGSVQAGAGSVVAPGQSVGTGVAGSLASSKAVATAAVGQLGVAGDFAQASGSSLAIRTVPGSNAADLLQVDGTATLAGGNALIVTRTSSTPYTLNAHYTVLHADGGINWLGAAGYDVQGDTQLSSFYSLRSSFDQQNVYLQAIQTRSFTDAAGTPNQLGTASGLDGISGSNTYRDGVGALTDDAAARRAFDLGSGELHASIKARLLQQDDQVQRAALAEARVCAQQQPALECTAPRWWGRIYNQHFDVPADGNAAHLNGELNGAVLGLQVDVNDWRLGAYAGYGRERFSVDALLSLAHSNNGEAGLSAAHQLGAVDLRVGAMAGWMRVDSQRTAAVGADTQSLSAAYTAKSARLFAEAALPLQYAALQFEPYLGVNAAGLATPAFTEQGGDAALHAASEHDGQMFSDAGVHIGSTLAQSVNWQGAATWRHRYGPAAASSTFSFAEGTPFAISSAVTPRNTALLELGLNATLAQDVTAQVSYSGQFAHGLNEQTLQGTLNVAW</sequence>
<dbReference type="InterPro" id="IPR036709">
    <property type="entry name" value="Autotransporte_beta_dom_sf"/>
</dbReference>
<dbReference type="EMBL" id="LAQT01000003">
    <property type="protein sequence ID" value="KPC54154.1"/>
    <property type="molecule type" value="Genomic_DNA"/>
</dbReference>
<organism evidence="4 5">
    <name type="scientific">Amantichitinum ursilacus</name>
    <dbReference type="NCBI Taxonomy" id="857265"/>
    <lineage>
        <taxon>Bacteria</taxon>
        <taxon>Pseudomonadati</taxon>
        <taxon>Pseudomonadota</taxon>
        <taxon>Betaproteobacteria</taxon>
        <taxon>Neisseriales</taxon>
        <taxon>Chitinibacteraceae</taxon>
        <taxon>Amantichitinum</taxon>
    </lineage>
</organism>
<dbReference type="RefSeq" id="WP_152969078.1">
    <property type="nucleotide sequence ID" value="NZ_LAQT01000003.1"/>
</dbReference>
<dbReference type="PROSITE" id="PS51208">
    <property type="entry name" value="AUTOTRANSPORTER"/>
    <property type="match status" value="1"/>
</dbReference>
<keyword evidence="4" id="KW-0378">Hydrolase</keyword>
<dbReference type="Gene3D" id="2.160.20.20">
    <property type="match status" value="2"/>
</dbReference>
<reference evidence="4 5" key="1">
    <citation type="submission" date="2015-07" db="EMBL/GenBank/DDBJ databases">
        <title>Draft genome sequence of the Amantichitinum ursilacus IGB-41, a new chitin-degrading bacterium.</title>
        <authorList>
            <person name="Kirstahler P."/>
            <person name="Guenther M."/>
            <person name="Grumaz C."/>
            <person name="Rupp S."/>
            <person name="Zibek S."/>
            <person name="Sohn K."/>
        </authorList>
    </citation>
    <scope>NUCLEOTIDE SEQUENCE [LARGE SCALE GENOMIC DNA]</scope>
    <source>
        <strain evidence="4 5">IGB-41</strain>
    </source>
</reference>
<dbReference type="NCBIfam" id="TIGR04393">
    <property type="entry name" value="rpt_T5SS_PEPC"/>
    <property type="match status" value="4"/>
</dbReference>
<comment type="caution">
    <text evidence="4">The sequence shown here is derived from an EMBL/GenBank/DDBJ whole genome shotgun (WGS) entry which is preliminary data.</text>
</comment>
<dbReference type="Pfam" id="PF12951">
    <property type="entry name" value="PATR"/>
    <property type="match status" value="5"/>
</dbReference>
<dbReference type="Gene3D" id="2.40.128.130">
    <property type="entry name" value="Autotransporter beta-domain"/>
    <property type="match status" value="1"/>
</dbReference>
<evidence type="ECO:0000313" key="4">
    <source>
        <dbReference type="EMBL" id="KPC54154.1"/>
    </source>
</evidence>
<dbReference type="NCBIfam" id="TIGR02601">
    <property type="entry name" value="autotrns_rpt"/>
    <property type="match status" value="3"/>
</dbReference>
<keyword evidence="4" id="KW-0645">Protease</keyword>
<dbReference type="InterPro" id="IPR005546">
    <property type="entry name" value="Autotransporte_beta"/>
</dbReference>
<dbReference type="GO" id="GO:0006508">
    <property type="term" value="P:proteolysis"/>
    <property type="evidence" value="ECO:0007669"/>
    <property type="project" value="UniProtKB-KW"/>
</dbReference>
<dbReference type="GO" id="GO:0008233">
    <property type="term" value="F:peptidase activity"/>
    <property type="evidence" value="ECO:0007669"/>
    <property type="project" value="UniProtKB-KW"/>
</dbReference>
<dbReference type="InterPro" id="IPR011050">
    <property type="entry name" value="Pectin_lyase_fold/virulence"/>
</dbReference>
<dbReference type="SUPFAM" id="SSF103515">
    <property type="entry name" value="Autotransporter"/>
    <property type="match status" value="1"/>
</dbReference>
<dbReference type="InterPro" id="IPR030895">
    <property type="entry name" value="T5SS_PEPC_rpt"/>
</dbReference>
<dbReference type="STRING" id="857265.WG78_05875"/>
<evidence type="ECO:0000256" key="1">
    <source>
        <dbReference type="ARBA" id="ARBA00022729"/>
    </source>
</evidence>
<name>A0A0N0GPV3_9NEIS</name>
<protein>
    <submittedName>
        <fullName evidence="4">Extracellular serine protease</fullName>
        <ecNumber evidence="4">3.4.21.-</ecNumber>
    </submittedName>
</protein>
<keyword evidence="1 2" id="KW-0732">Signal</keyword>
<accession>A0A0N0GPV3</accession>
<dbReference type="SUPFAM" id="SSF51126">
    <property type="entry name" value="Pectin lyase-like"/>
    <property type="match status" value="1"/>
</dbReference>
<keyword evidence="5" id="KW-1185">Reference proteome</keyword>